<gene>
    <name evidence="1" type="ORF">KC660_00140</name>
</gene>
<evidence type="ECO:0000313" key="2">
    <source>
        <dbReference type="Proteomes" id="UP000782843"/>
    </source>
</evidence>
<proteinExistence type="predicted"/>
<reference evidence="1" key="1">
    <citation type="submission" date="2020-04" db="EMBL/GenBank/DDBJ databases">
        <authorList>
            <person name="Zhang T."/>
        </authorList>
    </citation>
    <scope>NUCLEOTIDE SEQUENCE</scope>
    <source>
        <strain evidence="1">HKST-UBA10</strain>
    </source>
</reference>
<comment type="caution">
    <text evidence="1">The sequence shown here is derived from an EMBL/GenBank/DDBJ whole genome shotgun (WGS) entry which is preliminary data.</text>
</comment>
<protein>
    <submittedName>
        <fullName evidence="1">Uncharacterized protein</fullName>
    </submittedName>
</protein>
<organism evidence="1 2">
    <name type="scientific">Candidatus Dojkabacteria bacterium</name>
    <dbReference type="NCBI Taxonomy" id="2099670"/>
    <lineage>
        <taxon>Bacteria</taxon>
        <taxon>Candidatus Dojkabacteria</taxon>
    </lineage>
</organism>
<dbReference type="Proteomes" id="UP000782843">
    <property type="component" value="Unassembled WGS sequence"/>
</dbReference>
<dbReference type="EMBL" id="JAGQLG010000005">
    <property type="protein sequence ID" value="MCA9381801.1"/>
    <property type="molecule type" value="Genomic_DNA"/>
</dbReference>
<accession>A0A955L2Q8</accession>
<reference evidence="1" key="2">
    <citation type="journal article" date="2021" name="Microbiome">
        <title>Successional dynamics and alternative stable states in a saline activated sludge microbial community over 9 years.</title>
        <authorList>
            <person name="Wang Y."/>
            <person name="Ye J."/>
            <person name="Ju F."/>
            <person name="Liu L."/>
            <person name="Boyd J.A."/>
            <person name="Deng Y."/>
            <person name="Parks D.H."/>
            <person name="Jiang X."/>
            <person name="Yin X."/>
            <person name="Woodcroft B.J."/>
            <person name="Tyson G.W."/>
            <person name="Hugenholtz P."/>
            <person name="Polz M.F."/>
            <person name="Zhang T."/>
        </authorList>
    </citation>
    <scope>NUCLEOTIDE SEQUENCE</scope>
    <source>
        <strain evidence="1">HKST-UBA10</strain>
    </source>
</reference>
<dbReference type="AlphaFoldDB" id="A0A955L2Q8"/>
<name>A0A955L2Q8_9BACT</name>
<evidence type="ECO:0000313" key="1">
    <source>
        <dbReference type="EMBL" id="MCA9381801.1"/>
    </source>
</evidence>
<sequence length="80" mass="9496">MIINVVALKSNKDHSWIIEKVYDLRDFVNNLNKGRIEQYRMGKPYQVLRVENYTDTKTAEDRLKFLNSDKGIKYLNQACK</sequence>